<gene>
    <name evidence="6" type="ORF">B0A55_07965</name>
</gene>
<accession>A0A4U0XEP6</accession>
<dbReference type="InterPro" id="IPR029404">
    <property type="entry name" value="CDIN1"/>
</dbReference>
<sequence length="123" mass="14432">MAVKFEQALAAEEAFLSHLRATGHQLLDEREQRQQIQVAIENDHPTIRLTPDVLFQCPETICGQVCHWMEYKNTFGFKSNPFVHAKHKAQLHRYVKSFGEGMVVYKLGHERARWFKKYADEML</sequence>
<dbReference type="AlphaFoldDB" id="A0A4U0XEP6"/>
<comment type="caution">
    <text evidence="6">The sequence shown here is derived from an EMBL/GenBank/DDBJ whole genome shotgun (WGS) entry which is preliminary data.</text>
</comment>
<evidence type="ECO:0000256" key="2">
    <source>
        <dbReference type="ARBA" id="ARBA00004496"/>
    </source>
</evidence>
<evidence type="ECO:0000313" key="7">
    <source>
        <dbReference type="Proteomes" id="UP000309340"/>
    </source>
</evidence>
<dbReference type="STRING" id="329884.A0A4U0XEP6"/>
<evidence type="ECO:0000256" key="5">
    <source>
        <dbReference type="ARBA" id="ARBA00023480"/>
    </source>
</evidence>
<proteinExistence type="predicted"/>
<dbReference type="EMBL" id="NAJQ01000218">
    <property type="protein sequence ID" value="TKA74651.1"/>
    <property type="molecule type" value="Genomic_DNA"/>
</dbReference>
<organism evidence="6 7">
    <name type="scientific">Friedmanniomyces simplex</name>
    <dbReference type="NCBI Taxonomy" id="329884"/>
    <lineage>
        <taxon>Eukaryota</taxon>
        <taxon>Fungi</taxon>
        <taxon>Dikarya</taxon>
        <taxon>Ascomycota</taxon>
        <taxon>Pezizomycotina</taxon>
        <taxon>Dothideomycetes</taxon>
        <taxon>Dothideomycetidae</taxon>
        <taxon>Mycosphaerellales</taxon>
        <taxon>Teratosphaeriaceae</taxon>
        <taxon>Friedmanniomyces</taxon>
    </lineage>
</organism>
<dbReference type="Pfam" id="PF14811">
    <property type="entry name" value="TPD"/>
    <property type="match status" value="1"/>
</dbReference>
<evidence type="ECO:0000256" key="1">
    <source>
        <dbReference type="ARBA" id="ARBA00004123"/>
    </source>
</evidence>
<name>A0A4U0XEP6_9PEZI</name>
<dbReference type="GO" id="GO:0005737">
    <property type="term" value="C:cytoplasm"/>
    <property type="evidence" value="ECO:0007669"/>
    <property type="project" value="UniProtKB-SubCell"/>
</dbReference>
<evidence type="ECO:0000256" key="4">
    <source>
        <dbReference type="ARBA" id="ARBA00023242"/>
    </source>
</evidence>
<dbReference type="Proteomes" id="UP000309340">
    <property type="component" value="Unassembled WGS sequence"/>
</dbReference>
<dbReference type="GO" id="GO:0005634">
    <property type="term" value="C:nucleus"/>
    <property type="evidence" value="ECO:0007669"/>
    <property type="project" value="UniProtKB-SubCell"/>
</dbReference>
<keyword evidence="7" id="KW-1185">Reference proteome</keyword>
<evidence type="ECO:0000256" key="3">
    <source>
        <dbReference type="ARBA" id="ARBA00022490"/>
    </source>
</evidence>
<dbReference type="PANTHER" id="PTHR31661:SF1">
    <property type="entry name" value="CDAN1-INTERACTING NUCLEASE 1"/>
    <property type="match status" value="1"/>
</dbReference>
<dbReference type="PANTHER" id="PTHR31661">
    <property type="entry name" value="SIMILAR TO CDNA SEQUENCE BC052040"/>
    <property type="match status" value="1"/>
</dbReference>
<protein>
    <recommendedName>
        <fullName evidence="5">CDAN1-interacting nuclease 1</fullName>
    </recommendedName>
</protein>
<keyword evidence="4" id="KW-0539">Nucleus</keyword>
<keyword evidence="3" id="KW-0963">Cytoplasm</keyword>
<evidence type="ECO:0000313" key="6">
    <source>
        <dbReference type="EMBL" id="TKA74651.1"/>
    </source>
</evidence>
<dbReference type="OrthoDB" id="3840045at2759"/>
<comment type="subcellular location">
    <subcellularLocation>
        <location evidence="2">Cytoplasm</location>
    </subcellularLocation>
    <subcellularLocation>
        <location evidence="1">Nucleus</location>
    </subcellularLocation>
</comment>
<reference evidence="6 7" key="1">
    <citation type="submission" date="2017-03" db="EMBL/GenBank/DDBJ databases">
        <title>Genomes of endolithic fungi from Antarctica.</title>
        <authorList>
            <person name="Coleine C."/>
            <person name="Masonjones S."/>
            <person name="Stajich J.E."/>
        </authorList>
    </citation>
    <scope>NUCLEOTIDE SEQUENCE [LARGE SCALE GENOMIC DNA]</scope>
    <source>
        <strain evidence="6 7">CCFEE 5184</strain>
    </source>
</reference>